<sequence>MIPVLVSACLLGLSTRYDGTSKESDLIKSLGKKYFLIPFCPEQLGGLTTPRPAADLYGGDGLAVIEGKAKVITKDGQDVTEAFVRGAYESLKLARLLKIKRAFLKARSPSCGLSPLMGVTAALFSLEGFKIEEID</sequence>
<reference evidence="2" key="1">
    <citation type="submission" date="2011-04" db="EMBL/GenBank/DDBJ databases">
        <title>The complete genome of Thermodesulfatator indicus DSM 15286.</title>
        <authorList>
            <person name="Lucas S."/>
            <person name="Copeland A."/>
            <person name="Lapidus A."/>
            <person name="Bruce D."/>
            <person name="Goodwin L."/>
            <person name="Pitluck S."/>
            <person name="Peters L."/>
            <person name="Kyrpides N."/>
            <person name="Mavromatis K."/>
            <person name="Pagani I."/>
            <person name="Ivanova N."/>
            <person name="Saunders L."/>
            <person name="Detter J.C."/>
            <person name="Tapia R."/>
            <person name="Han C."/>
            <person name="Land M."/>
            <person name="Hauser L."/>
            <person name="Markowitz V."/>
            <person name="Cheng J.-F."/>
            <person name="Hugenholtz P."/>
            <person name="Woyke T."/>
            <person name="Wu D."/>
            <person name="Spring S."/>
            <person name="Schroeder M."/>
            <person name="Brambilla E."/>
            <person name="Klenk H.-P."/>
            <person name="Eisen J.A."/>
        </authorList>
    </citation>
    <scope>NUCLEOTIDE SEQUENCE [LARGE SCALE GENOMIC DNA]</scope>
    <source>
        <strain evidence="2">DSM 15286 / JCM 11887 / CIR29812</strain>
    </source>
</reference>
<dbReference type="PANTHER" id="PTHR30087:SF1">
    <property type="entry name" value="HYPOTHETICAL CYTOSOLIC PROTEIN"/>
    <property type="match status" value="1"/>
</dbReference>
<reference evidence="1 2" key="2">
    <citation type="journal article" date="2012" name="Stand. Genomic Sci.">
        <title>Complete genome sequence of the thermophilic sulfate-reducing ocean bacterium Thermodesulfatator indicus type strain (CIR29812(T)).</title>
        <authorList>
            <person name="Anderson I."/>
            <person name="Saunders E."/>
            <person name="Lapidus A."/>
            <person name="Nolan M."/>
            <person name="Lucas S."/>
            <person name="Tice H."/>
            <person name="Del Rio T.G."/>
            <person name="Cheng J.F."/>
            <person name="Han C."/>
            <person name="Tapia R."/>
            <person name="Goodwin L.A."/>
            <person name="Pitluck S."/>
            <person name="Liolios K."/>
            <person name="Mavromatis K."/>
            <person name="Pagani I."/>
            <person name="Ivanova N."/>
            <person name="Mikhailova N."/>
            <person name="Pati A."/>
            <person name="Chen A."/>
            <person name="Palaniappan K."/>
            <person name="Land M."/>
            <person name="Hauser L."/>
            <person name="Jeffries C.D."/>
            <person name="Chang Y.J."/>
            <person name="Brambilla E.M."/>
            <person name="Rohde M."/>
            <person name="Spring S."/>
            <person name="Goker M."/>
            <person name="Detter J.C."/>
            <person name="Woyke T."/>
            <person name="Bristow J."/>
            <person name="Eisen J.A."/>
            <person name="Markowitz V."/>
            <person name="Hugenholtz P."/>
            <person name="Kyrpides N.C."/>
            <person name="Klenk H.P."/>
        </authorList>
    </citation>
    <scope>NUCLEOTIDE SEQUENCE [LARGE SCALE GENOMIC DNA]</scope>
    <source>
        <strain evidence="2">DSM 15286 / JCM 11887 / CIR29812</strain>
    </source>
</reference>
<organism evidence="1 2">
    <name type="scientific">Thermodesulfatator indicus (strain DSM 15286 / JCM 11887 / CIR29812)</name>
    <dbReference type="NCBI Taxonomy" id="667014"/>
    <lineage>
        <taxon>Bacteria</taxon>
        <taxon>Pseudomonadati</taxon>
        <taxon>Thermodesulfobacteriota</taxon>
        <taxon>Thermodesulfobacteria</taxon>
        <taxon>Thermodesulfobacteriales</taxon>
        <taxon>Thermodesulfatatoraceae</taxon>
        <taxon>Thermodesulfatator</taxon>
    </lineage>
</organism>
<protein>
    <submittedName>
        <fullName evidence="1">Uncharacterized protein</fullName>
    </submittedName>
</protein>
<name>F8AD59_THEID</name>
<dbReference type="InParanoid" id="F8AD59"/>
<gene>
    <name evidence="1" type="ordered locus">Thein_0916</name>
</gene>
<dbReference type="EMBL" id="CP002683">
    <property type="protein sequence ID" value="AEH44791.1"/>
    <property type="molecule type" value="Genomic_DNA"/>
</dbReference>
<keyword evidence="2" id="KW-1185">Reference proteome</keyword>
<dbReference type="Pfam" id="PF04463">
    <property type="entry name" value="2-thiour_desulf"/>
    <property type="match status" value="1"/>
</dbReference>
<dbReference type="RefSeq" id="WP_013907533.1">
    <property type="nucleotide sequence ID" value="NC_015681.1"/>
</dbReference>
<dbReference type="HOGENOM" id="CLU_076318_1_1_0"/>
<dbReference type="Proteomes" id="UP000006793">
    <property type="component" value="Chromosome"/>
</dbReference>
<dbReference type="KEGG" id="tid:Thein_0916"/>
<dbReference type="PATRIC" id="fig|667014.3.peg.939"/>
<dbReference type="InterPro" id="IPR007553">
    <property type="entry name" value="2-thiour_desulf"/>
</dbReference>
<dbReference type="OrthoDB" id="9797779at2"/>
<dbReference type="PaxDb" id="667014-Thein_0916"/>
<accession>F8AD59</accession>
<evidence type="ECO:0000313" key="1">
    <source>
        <dbReference type="EMBL" id="AEH44791.1"/>
    </source>
</evidence>
<dbReference type="AlphaFoldDB" id="F8AD59"/>
<evidence type="ECO:0000313" key="2">
    <source>
        <dbReference type="Proteomes" id="UP000006793"/>
    </source>
</evidence>
<dbReference type="eggNOG" id="COG1683">
    <property type="taxonomic scope" value="Bacteria"/>
</dbReference>
<dbReference type="PANTHER" id="PTHR30087">
    <property type="entry name" value="INNER MEMBRANE PROTEIN"/>
    <property type="match status" value="1"/>
</dbReference>
<dbReference type="STRING" id="667014.Thein_0916"/>
<proteinExistence type="predicted"/>